<dbReference type="RefSeq" id="WP_167919711.1">
    <property type="nucleotide sequence ID" value="NZ_JAATIT010000001.1"/>
</dbReference>
<dbReference type="InterPro" id="IPR009706">
    <property type="entry name" value="DUF1287"/>
</dbReference>
<feature type="chain" id="PRO_5030809684" description="DUF1287 domain-containing protein" evidence="1">
    <location>
        <begin position="31"/>
        <end position="203"/>
    </location>
</feature>
<protein>
    <recommendedName>
        <fullName evidence="4">DUF1287 domain-containing protein</fullName>
    </recommendedName>
</protein>
<organism evidence="2 3">
    <name type="scientific">Sphingopyxis italica</name>
    <dbReference type="NCBI Taxonomy" id="1129133"/>
    <lineage>
        <taxon>Bacteria</taxon>
        <taxon>Pseudomonadati</taxon>
        <taxon>Pseudomonadota</taxon>
        <taxon>Alphaproteobacteria</taxon>
        <taxon>Sphingomonadales</taxon>
        <taxon>Sphingomonadaceae</taxon>
        <taxon>Sphingopyxis</taxon>
    </lineage>
</organism>
<reference evidence="2 3" key="1">
    <citation type="submission" date="2020-03" db="EMBL/GenBank/DDBJ databases">
        <title>Genomic Encyclopedia of Type Strains, Phase IV (KMG-IV): sequencing the most valuable type-strain genomes for metagenomic binning, comparative biology and taxonomic classification.</title>
        <authorList>
            <person name="Goeker M."/>
        </authorList>
    </citation>
    <scope>NUCLEOTIDE SEQUENCE [LARGE SCALE GENOMIC DNA]</scope>
    <source>
        <strain evidence="2 3">DSM 25229</strain>
    </source>
</reference>
<evidence type="ECO:0000256" key="1">
    <source>
        <dbReference type="SAM" id="SignalP"/>
    </source>
</evidence>
<gene>
    <name evidence="2" type="ORF">GGR90_000916</name>
</gene>
<comment type="caution">
    <text evidence="2">The sequence shown here is derived from an EMBL/GenBank/DDBJ whole genome shotgun (WGS) entry which is preliminary data.</text>
</comment>
<proteinExistence type="predicted"/>
<dbReference type="EMBL" id="JAATIT010000001">
    <property type="protein sequence ID" value="NJB88764.1"/>
    <property type="molecule type" value="Genomic_DNA"/>
</dbReference>
<keyword evidence="1" id="KW-0732">Signal</keyword>
<keyword evidence="3" id="KW-1185">Reference proteome</keyword>
<evidence type="ECO:0000313" key="2">
    <source>
        <dbReference type="EMBL" id="NJB88764.1"/>
    </source>
</evidence>
<feature type="signal peptide" evidence="1">
    <location>
        <begin position="1"/>
        <end position="30"/>
    </location>
</feature>
<dbReference type="Proteomes" id="UP000535078">
    <property type="component" value="Unassembled WGS sequence"/>
</dbReference>
<dbReference type="PIRSF" id="PIRSF011444">
    <property type="entry name" value="DUF1287"/>
    <property type="match status" value="1"/>
</dbReference>
<evidence type="ECO:0008006" key="4">
    <source>
        <dbReference type="Google" id="ProtNLM"/>
    </source>
</evidence>
<evidence type="ECO:0000313" key="3">
    <source>
        <dbReference type="Proteomes" id="UP000535078"/>
    </source>
</evidence>
<sequence length="203" mass="22482">MQQSVFPFQPTRRAFLGAVLAFGVSGEAMALTNAQRLVSAARRQVGVTLSYDPAYSVLRFPNGDVDRAKGVCTDVVIRAFRDALGLDLQALVNADMRANFGAYPKNWKLGRPDRNIDHRRVPNLATYWRRQGAALPVTDDPADWRPGDIFTQIVGGRMPHTGVVSDRKDTTGVPLVLHNIGGGTREEDALFDHKLTGHFRWKV</sequence>
<name>A0A7X5XPA0_9SPHN</name>
<dbReference type="Pfam" id="PF06940">
    <property type="entry name" value="DUF1287"/>
    <property type="match status" value="1"/>
</dbReference>
<accession>A0A7X5XPA0</accession>
<dbReference type="AlphaFoldDB" id="A0A7X5XPA0"/>